<gene>
    <name evidence="2" type="ORF">GCM10023332_03310</name>
</gene>
<proteinExistence type="predicted"/>
<accession>A0ABP9DP14</accession>
<reference evidence="3" key="1">
    <citation type="journal article" date="2019" name="Int. J. Syst. Evol. Microbiol.">
        <title>The Global Catalogue of Microorganisms (GCM) 10K type strain sequencing project: providing services to taxonomists for standard genome sequencing and annotation.</title>
        <authorList>
            <consortium name="The Broad Institute Genomics Platform"/>
            <consortium name="The Broad Institute Genome Sequencing Center for Infectious Disease"/>
            <person name="Wu L."/>
            <person name="Ma J."/>
        </authorList>
    </citation>
    <scope>NUCLEOTIDE SEQUENCE [LARGE SCALE GENOMIC DNA]</scope>
    <source>
        <strain evidence="3">JCM 18392</strain>
    </source>
</reference>
<protein>
    <recommendedName>
        <fullName evidence="4">Lipoprotein</fullName>
    </recommendedName>
</protein>
<sequence>MSTKTVPQSILLALVLAIAATPGCQDRAAQAEAAAAAQAQANEQAAAEMGAAFDAAFTAQNWPLAKAQGDLLLARFPDSAAAKRIAPQHAEAEAQANAARDEMRLAALWSYNVETVKGGKQLSAAIFAREELDTDGSGKHPVRLIFRDHPSWGDSAYLVLQAGDFDCYPSCRVQVTVDDAAPRAMAANRPKTDEAIAMFIDDERALWRMTREAKQISIEFPVKAGGKRTAVFEVAGLDRGKLPGWD</sequence>
<evidence type="ECO:0000313" key="3">
    <source>
        <dbReference type="Proteomes" id="UP001501323"/>
    </source>
</evidence>
<feature type="chain" id="PRO_5046297073" description="Lipoprotein" evidence="1">
    <location>
        <begin position="20"/>
        <end position="246"/>
    </location>
</feature>
<evidence type="ECO:0000313" key="2">
    <source>
        <dbReference type="EMBL" id="GAA4855062.1"/>
    </source>
</evidence>
<feature type="signal peptide" evidence="1">
    <location>
        <begin position="1"/>
        <end position="19"/>
    </location>
</feature>
<evidence type="ECO:0008006" key="4">
    <source>
        <dbReference type="Google" id="ProtNLM"/>
    </source>
</evidence>
<dbReference type="RefSeq" id="WP_345293759.1">
    <property type="nucleotide sequence ID" value="NZ_BAABJY010000001.1"/>
</dbReference>
<comment type="caution">
    <text evidence="2">The sequence shown here is derived from an EMBL/GenBank/DDBJ whole genome shotgun (WGS) entry which is preliminary data.</text>
</comment>
<name>A0ABP9DP14_9GAMM</name>
<evidence type="ECO:0000256" key="1">
    <source>
        <dbReference type="SAM" id="SignalP"/>
    </source>
</evidence>
<keyword evidence="3" id="KW-1185">Reference proteome</keyword>
<organism evidence="2 3">
    <name type="scientific">Luteimonas vadosa</name>
    <dbReference type="NCBI Taxonomy" id="1165507"/>
    <lineage>
        <taxon>Bacteria</taxon>
        <taxon>Pseudomonadati</taxon>
        <taxon>Pseudomonadota</taxon>
        <taxon>Gammaproteobacteria</taxon>
        <taxon>Lysobacterales</taxon>
        <taxon>Lysobacteraceae</taxon>
        <taxon>Luteimonas</taxon>
    </lineage>
</organism>
<dbReference type="Proteomes" id="UP001501323">
    <property type="component" value="Unassembled WGS sequence"/>
</dbReference>
<keyword evidence="1" id="KW-0732">Signal</keyword>
<dbReference type="EMBL" id="BAABJY010000001">
    <property type="protein sequence ID" value="GAA4855062.1"/>
    <property type="molecule type" value="Genomic_DNA"/>
</dbReference>